<reference evidence="1 2" key="1">
    <citation type="submission" date="2020-10" db="EMBL/GenBank/DDBJ databases">
        <title>Sequencing the genomes of 1000 actinobacteria strains.</title>
        <authorList>
            <person name="Klenk H.-P."/>
        </authorList>
    </citation>
    <scope>NUCLEOTIDE SEQUENCE [LARGE SCALE GENOMIC DNA]</scope>
    <source>
        <strain evidence="1 2">DSM 44653</strain>
    </source>
</reference>
<dbReference type="Proteomes" id="UP000631670">
    <property type="component" value="Unassembled WGS sequence"/>
</dbReference>
<organism evidence="1 2">
    <name type="scientific">Amycolatopsis lexingtonensis</name>
    <dbReference type="NCBI Taxonomy" id="218822"/>
    <lineage>
        <taxon>Bacteria</taxon>
        <taxon>Bacillati</taxon>
        <taxon>Actinomycetota</taxon>
        <taxon>Actinomycetes</taxon>
        <taxon>Pseudonocardiales</taxon>
        <taxon>Pseudonocardiaceae</taxon>
        <taxon>Amycolatopsis</taxon>
    </lineage>
</organism>
<sequence>MARSVGLAIATSVEALAVGQARGGGNRCGAGEAGEGRFGAEPAVVGPADQDLSGAQSADAGQVRQLGVNVVDQARDVAFELVRLGLECLDAVGGGAHRPDGGAVLEVLGGTVAQFCAVADLGVAALASQFRAEVLGSGDNQCFEMVDRRGAGGDRAGSCAHQDAQGFALAPAARLDQAVAAEDFPGGSNRIEGVVLASAAPRWALGSADFDDLFALFAEEGGESGTIAAGSFDGPASLAGHLRSREVQQLPVALGAGWGVGMSQRGADCGDRGCGEGVAVGVDADDAFE</sequence>
<dbReference type="EMBL" id="JADBEG010000001">
    <property type="protein sequence ID" value="MBE1500759.1"/>
    <property type="molecule type" value="Genomic_DNA"/>
</dbReference>
<gene>
    <name evidence="1" type="ORF">H4696_007859</name>
</gene>
<name>A0ABR9IC77_9PSEU</name>
<evidence type="ECO:0000313" key="2">
    <source>
        <dbReference type="Proteomes" id="UP000631670"/>
    </source>
</evidence>
<protein>
    <submittedName>
        <fullName evidence="1">Uncharacterized protein</fullName>
    </submittedName>
</protein>
<comment type="caution">
    <text evidence="1">The sequence shown here is derived from an EMBL/GenBank/DDBJ whole genome shotgun (WGS) entry which is preliminary data.</text>
</comment>
<accession>A0ABR9IC77</accession>
<evidence type="ECO:0000313" key="1">
    <source>
        <dbReference type="EMBL" id="MBE1500759.1"/>
    </source>
</evidence>
<keyword evidence="2" id="KW-1185">Reference proteome</keyword>
<proteinExistence type="predicted"/>